<protein>
    <recommendedName>
        <fullName evidence="2">Heterokaryon incompatibility domain-containing protein</fullName>
    </recommendedName>
</protein>
<sequence length="925" mass="104613">MANHANQSSGIDTLYCDSCYIRVQGGYFECLACQDFGYCPRCFQNAERIHPGHDFKPIGPTESDDPSDGIPSESESAKSFSQRCTSCESLSVLLPSLSIIYEEVQENLRQEFESSLTKGIEDDTGPDNAELRESIAKDLYRHLHDLGTPLPIDFDHFKKLPWDRITRSYEKEFGPKEKKQEDNEEKQSDAAMLGIGLAEAMRDSLGSYVPVTALEYEVENEKKSQKKPDQHSPLSVGVKWKVRVSKLVEATQQGCIFCCFFLYKLFSPLLIGRFVGWYGQYESFTWYTNPEKNAKQRQSLISDSMKALTQLKYDRFEFGVLPVCSKKDAKLPDINKLYFRLEAAADDREVLVLTITDNPSATLISSFTPNPSPGSDEALDLVKQWVNECNEKHEGVCCKSPDFMAPLPRRVIDVGDGHSLRLYERSSGERGCYTTLSYCWGGSQRFQTSTYTVDAMRSGFVVTDLPKTMQDAVAITKAIGVRYIWIDCLCIIQDIPTDLSYEFSQMANIYKGSYLTICATRAENVDNGFLLNEADESTGLWKGLVPLTFWVPDQKAKTSKELAESPAQEGKTNRGKAYGALLHLDEDGVFRNNSSRHDFYRMEDGLPGDAGNPRGQMGGYYHSPSNMRDDTETLENLLVDMIFDETSQPDDCSPVLDVFRTTQLYQAWYALVHDYSRREIGLPCDKLPAIGGMAAEFSRLTGHRYLAGLWDKNILHDLMWFTKAREWSQRPVEWRAPSWSWASVNAVITYGRITADSKPLSTVRKCNVSPKDPLSIFGEIVDGVIEVKGPFSLVELQDSNTTLEEQSKAPIRPKIDVDGDGDWFLKMMRHSVDASGTNEVNPETHRVPDAPKLEGQVYALITFSRDWTVETKGRRVKDVCYSGLFLKKSDKIPGYFERVGMFANEATEWLDQNPRPWKEEIIQII</sequence>
<dbReference type="PANTHER" id="PTHR33112">
    <property type="entry name" value="DOMAIN PROTEIN, PUTATIVE-RELATED"/>
    <property type="match status" value="1"/>
</dbReference>
<name>A0A9W9TIY7_PENCI</name>
<comment type="caution">
    <text evidence="3">The sequence shown here is derived from an EMBL/GenBank/DDBJ whole genome shotgun (WGS) entry which is preliminary data.</text>
</comment>
<dbReference type="OrthoDB" id="4358538at2759"/>
<dbReference type="AlphaFoldDB" id="A0A9W9TIY7"/>
<accession>A0A9W9TIY7</accession>
<keyword evidence="4" id="KW-1185">Reference proteome</keyword>
<dbReference type="SUPFAM" id="SSF57850">
    <property type="entry name" value="RING/U-box"/>
    <property type="match status" value="1"/>
</dbReference>
<evidence type="ECO:0000313" key="3">
    <source>
        <dbReference type="EMBL" id="KAJ5224567.1"/>
    </source>
</evidence>
<evidence type="ECO:0000313" key="4">
    <source>
        <dbReference type="Proteomes" id="UP001147733"/>
    </source>
</evidence>
<reference evidence="3" key="2">
    <citation type="journal article" date="2023" name="IMA Fungus">
        <title>Comparative genomic study of the Penicillium genus elucidates a diverse pangenome and 15 lateral gene transfer events.</title>
        <authorList>
            <person name="Petersen C."/>
            <person name="Sorensen T."/>
            <person name="Nielsen M.R."/>
            <person name="Sondergaard T.E."/>
            <person name="Sorensen J.L."/>
            <person name="Fitzpatrick D.A."/>
            <person name="Frisvad J.C."/>
            <person name="Nielsen K.L."/>
        </authorList>
    </citation>
    <scope>NUCLEOTIDE SEQUENCE</scope>
    <source>
        <strain evidence="3">IBT 23319</strain>
    </source>
</reference>
<dbReference type="RefSeq" id="XP_056498539.1">
    <property type="nucleotide sequence ID" value="XM_056646988.1"/>
</dbReference>
<dbReference type="PANTHER" id="PTHR33112:SF16">
    <property type="entry name" value="HETEROKARYON INCOMPATIBILITY DOMAIN-CONTAINING PROTEIN"/>
    <property type="match status" value="1"/>
</dbReference>
<feature type="domain" description="Heterokaryon incompatibility" evidence="2">
    <location>
        <begin position="433"/>
        <end position="530"/>
    </location>
</feature>
<evidence type="ECO:0000259" key="2">
    <source>
        <dbReference type="Pfam" id="PF06985"/>
    </source>
</evidence>
<proteinExistence type="predicted"/>
<dbReference type="GeneID" id="81386155"/>
<dbReference type="Pfam" id="PF06985">
    <property type="entry name" value="HET"/>
    <property type="match status" value="1"/>
</dbReference>
<gene>
    <name evidence="3" type="ORF">N7469_008070</name>
</gene>
<dbReference type="Proteomes" id="UP001147733">
    <property type="component" value="Unassembled WGS sequence"/>
</dbReference>
<evidence type="ECO:0000256" key="1">
    <source>
        <dbReference type="SAM" id="MobiDB-lite"/>
    </source>
</evidence>
<organism evidence="3 4">
    <name type="scientific">Penicillium citrinum</name>
    <dbReference type="NCBI Taxonomy" id="5077"/>
    <lineage>
        <taxon>Eukaryota</taxon>
        <taxon>Fungi</taxon>
        <taxon>Dikarya</taxon>
        <taxon>Ascomycota</taxon>
        <taxon>Pezizomycotina</taxon>
        <taxon>Eurotiomycetes</taxon>
        <taxon>Eurotiomycetidae</taxon>
        <taxon>Eurotiales</taxon>
        <taxon>Aspergillaceae</taxon>
        <taxon>Penicillium</taxon>
    </lineage>
</organism>
<dbReference type="InterPro" id="IPR010730">
    <property type="entry name" value="HET"/>
</dbReference>
<dbReference type="EMBL" id="JAPQKT010000007">
    <property type="protein sequence ID" value="KAJ5224567.1"/>
    <property type="molecule type" value="Genomic_DNA"/>
</dbReference>
<reference evidence="3" key="1">
    <citation type="submission" date="2022-11" db="EMBL/GenBank/DDBJ databases">
        <authorList>
            <person name="Petersen C."/>
        </authorList>
    </citation>
    <scope>NUCLEOTIDE SEQUENCE</scope>
    <source>
        <strain evidence="3">IBT 23319</strain>
    </source>
</reference>
<feature type="region of interest" description="Disordered" evidence="1">
    <location>
        <begin position="53"/>
        <end position="75"/>
    </location>
</feature>